<dbReference type="Proteomes" id="UP001178507">
    <property type="component" value="Unassembled WGS sequence"/>
</dbReference>
<gene>
    <name evidence="2" type="ORF">EVOR1521_LOCUS7787</name>
</gene>
<protein>
    <submittedName>
        <fullName evidence="2">Uncharacterized protein</fullName>
    </submittedName>
</protein>
<evidence type="ECO:0000256" key="1">
    <source>
        <dbReference type="SAM" id="Phobius"/>
    </source>
</evidence>
<accession>A0AA36I211</accession>
<comment type="caution">
    <text evidence="2">The sequence shown here is derived from an EMBL/GenBank/DDBJ whole genome shotgun (WGS) entry which is preliminary data.</text>
</comment>
<feature type="transmembrane region" description="Helical" evidence="1">
    <location>
        <begin position="33"/>
        <end position="55"/>
    </location>
</feature>
<proteinExistence type="predicted"/>
<keyword evidence="1" id="KW-0812">Transmembrane</keyword>
<keyword evidence="3" id="KW-1185">Reference proteome</keyword>
<evidence type="ECO:0000313" key="2">
    <source>
        <dbReference type="EMBL" id="CAJ1379596.1"/>
    </source>
</evidence>
<dbReference type="AlphaFoldDB" id="A0AA36I211"/>
<dbReference type="EMBL" id="CAUJNA010000644">
    <property type="protein sequence ID" value="CAJ1379596.1"/>
    <property type="molecule type" value="Genomic_DNA"/>
</dbReference>
<organism evidence="2 3">
    <name type="scientific">Effrenium voratum</name>
    <dbReference type="NCBI Taxonomy" id="2562239"/>
    <lineage>
        <taxon>Eukaryota</taxon>
        <taxon>Sar</taxon>
        <taxon>Alveolata</taxon>
        <taxon>Dinophyceae</taxon>
        <taxon>Suessiales</taxon>
        <taxon>Symbiodiniaceae</taxon>
        <taxon>Effrenium</taxon>
    </lineage>
</organism>
<sequence length="160" mass="18127">MTVLRWLPEVGWMLSFPERCFAMADEAGAHCKFASSVVGALSFTLSFSAAAIHLVKRLALEHLARFGDEGLLRERAMPQRPDGRLEGAQRFAGVNYALYRKRLKQAFLLASIEYKLQNAQYVPPKQRELQRQALNRRRNSIMQGVTVDLPDSMKLAEDFG</sequence>
<keyword evidence="1" id="KW-0472">Membrane</keyword>
<reference evidence="2" key="1">
    <citation type="submission" date="2023-08" db="EMBL/GenBank/DDBJ databases">
        <authorList>
            <person name="Chen Y."/>
            <person name="Shah S."/>
            <person name="Dougan E. K."/>
            <person name="Thang M."/>
            <person name="Chan C."/>
        </authorList>
    </citation>
    <scope>NUCLEOTIDE SEQUENCE</scope>
</reference>
<keyword evidence="1" id="KW-1133">Transmembrane helix</keyword>
<evidence type="ECO:0000313" key="3">
    <source>
        <dbReference type="Proteomes" id="UP001178507"/>
    </source>
</evidence>
<name>A0AA36I211_9DINO</name>